<proteinExistence type="predicted"/>
<feature type="transmembrane region" description="Helical" evidence="1">
    <location>
        <begin position="87"/>
        <end position="105"/>
    </location>
</feature>
<dbReference type="InterPro" id="IPR003675">
    <property type="entry name" value="Rce1/LyrA-like_dom"/>
</dbReference>
<protein>
    <submittedName>
        <fullName evidence="3">CPBP family intramembrane metalloprotease</fullName>
    </submittedName>
</protein>
<comment type="caution">
    <text evidence="3">The sequence shown here is derived from an EMBL/GenBank/DDBJ whole genome shotgun (WGS) entry which is preliminary data.</text>
</comment>
<organism evidence="3 4">
    <name type="scientific">Arsukibacterium indicum</name>
    <dbReference type="NCBI Taxonomy" id="2848612"/>
    <lineage>
        <taxon>Bacteria</taxon>
        <taxon>Pseudomonadati</taxon>
        <taxon>Pseudomonadota</taxon>
        <taxon>Gammaproteobacteria</taxon>
        <taxon>Chromatiales</taxon>
        <taxon>Chromatiaceae</taxon>
        <taxon>Arsukibacterium</taxon>
    </lineage>
</organism>
<feature type="transmembrane region" description="Helical" evidence="1">
    <location>
        <begin position="180"/>
        <end position="201"/>
    </location>
</feature>
<evidence type="ECO:0000259" key="2">
    <source>
        <dbReference type="Pfam" id="PF02517"/>
    </source>
</evidence>
<feature type="transmembrane region" description="Helical" evidence="1">
    <location>
        <begin position="57"/>
        <end position="75"/>
    </location>
</feature>
<feature type="domain" description="CAAX prenyl protease 2/Lysostaphin resistance protein A-like" evidence="2">
    <location>
        <begin position="116"/>
        <end position="221"/>
    </location>
</feature>
<feature type="transmembrane region" description="Helical" evidence="1">
    <location>
        <begin position="15"/>
        <end position="37"/>
    </location>
</feature>
<dbReference type="RefSeq" id="WP_217668731.1">
    <property type="nucleotide sequence ID" value="NZ_JAHRID010000003.1"/>
</dbReference>
<feature type="transmembrane region" description="Helical" evidence="1">
    <location>
        <begin position="117"/>
        <end position="136"/>
    </location>
</feature>
<accession>A0ABS6MKI2</accession>
<keyword evidence="3" id="KW-0378">Hydrolase</keyword>
<dbReference type="EMBL" id="JAHRID010000003">
    <property type="protein sequence ID" value="MBV2129105.1"/>
    <property type="molecule type" value="Genomic_DNA"/>
</dbReference>
<feature type="transmembrane region" description="Helical" evidence="1">
    <location>
        <begin position="148"/>
        <end position="168"/>
    </location>
</feature>
<dbReference type="Pfam" id="PF02517">
    <property type="entry name" value="Rce1-like"/>
    <property type="match status" value="1"/>
</dbReference>
<name>A0ABS6MKI2_9GAMM</name>
<keyword evidence="3" id="KW-0482">Metalloprotease</keyword>
<keyword evidence="4" id="KW-1185">Reference proteome</keyword>
<gene>
    <name evidence="3" type="ORF">KQY15_08370</name>
</gene>
<evidence type="ECO:0000256" key="1">
    <source>
        <dbReference type="SAM" id="Phobius"/>
    </source>
</evidence>
<keyword evidence="1" id="KW-0472">Membrane</keyword>
<sequence length="228" mass="25576">MKSNDYNAKQASEQAGLLVTAALLIFLLMELPVRLWLQPDPWLLNAQHWYFGQPLRLLTELALVMLLLVAVKLIYPTTLKLQRNQTKLLLGCMLVSAMLFSLLEAEQLLNSFSAGLWLWLAWFVTGFCIGVGQELLYRGLLFSSLTRFMSVTLAGAVTTLAFVIAPLHSVRLWQYLQQEHYTVVALLIGIYVAASIFFQWLRNHTGNVTVPALVHGVGNAITWVAVFA</sequence>
<dbReference type="GO" id="GO:0008237">
    <property type="term" value="F:metallopeptidase activity"/>
    <property type="evidence" value="ECO:0007669"/>
    <property type="project" value="UniProtKB-KW"/>
</dbReference>
<keyword evidence="1" id="KW-1133">Transmembrane helix</keyword>
<keyword evidence="3" id="KW-0645">Protease</keyword>
<reference evidence="3 4" key="1">
    <citation type="submission" date="2021-06" db="EMBL/GenBank/DDBJ databases">
        <title>Rheinheimera indica sp. nov., isolated from deep-sea sediment.</title>
        <authorList>
            <person name="Wang Z."/>
            <person name="Zhang X.-Y."/>
        </authorList>
    </citation>
    <scope>NUCLEOTIDE SEQUENCE [LARGE SCALE GENOMIC DNA]</scope>
    <source>
        <strain evidence="3 4">SM2107</strain>
    </source>
</reference>
<dbReference type="Proteomes" id="UP000704611">
    <property type="component" value="Unassembled WGS sequence"/>
</dbReference>
<evidence type="ECO:0000313" key="3">
    <source>
        <dbReference type="EMBL" id="MBV2129105.1"/>
    </source>
</evidence>
<feature type="transmembrane region" description="Helical" evidence="1">
    <location>
        <begin position="208"/>
        <end position="226"/>
    </location>
</feature>
<keyword evidence="1" id="KW-0812">Transmembrane</keyword>
<evidence type="ECO:0000313" key="4">
    <source>
        <dbReference type="Proteomes" id="UP000704611"/>
    </source>
</evidence>